<comment type="function">
    <text evidence="5">Required for morphogenesis and for the elongation of the flagellar filament by facilitating polymerization of the flagellin monomers at the tip of growing filament. Forms a capping structure, which prevents flagellin subunits (transported through the central channel of the flagellum) from leaking out without polymerization at the distal end.</text>
</comment>
<dbReference type="Pfam" id="PF07195">
    <property type="entry name" value="FliD_C"/>
    <property type="match status" value="1"/>
</dbReference>
<comment type="subcellular location">
    <subcellularLocation>
        <location evidence="5">Secreted</location>
    </subcellularLocation>
    <subcellularLocation>
        <location evidence="5">Bacterial flagellum</location>
    </subcellularLocation>
</comment>
<comment type="similarity">
    <text evidence="1 5">Belongs to the FliD family.</text>
</comment>
<dbReference type="PANTHER" id="PTHR30288">
    <property type="entry name" value="FLAGELLAR CAP/ASSEMBLY PROTEIN FLID"/>
    <property type="match status" value="1"/>
</dbReference>
<dbReference type="Pfam" id="PF02465">
    <property type="entry name" value="FliD_N"/>
    <property type="match status" value="1"/>
</dbReference>
<feature type="domain" description="Flagellar hook-associated protein 2 N-terminal" evidence="6">
    <location>
        <begin position="8"/>
        <end position="103"/>
    </location>
</feature>
<evidence type="ECO:0000313" key="8">
    <source>
        <dbReference type="EMBL" id="NEK57838.1"/>
    </source>
</evidence>
<dbReference type="PANTHER" id="PTHR30288:SF0">
    <property type="entry name" value="FLAGELLAR HOOK-ASSOCIATED PROTEIN 2"/>
    <property type="match status" value="1"/>
</dbReference>
<evidence type="ECO:0000256" key="2">
    <source>
        <dbReference type="ARBA" id="ARBA00011255"/>
    </source>
</evidence>
<protein>
    <recommendedName>
        <fullName evidence="5">Flagellar hook-associated protein 2</fullName>
        <shortName evidence="5">HAP2</shortName>
    </recommendedName>
    <alternativeName>
        <fullName evidence="5">Flagellar cap protein</fullName>
    </alternativeName>
</protein>
<accession>A0A7K3VZP8</accession>
<dbReference type="InterPro" id="IPR010809">
    <property type="entry name" value="FliD_C"/>
</dbReference>
<keyword evidence="4 5" id="KW-0975">Bacterial flagellum</keyword>
<evidence type="ECO:0000256" key="4">
    <source>
        <dbReference type="ARBA" id="ARBA00023143"/>
    </source>
</evidence>
<organism evidence="8 9">
    <name type="scientific">Geodermatophilus sabuli</name>
    <dbReference type="NCBI Taxonomy" id="1564158"/>
    <lineage>
        <taxon>Bacteria</taxon>
        <taxon>Bacillati</taxon>
        <taxon>Actinomycetota</taxon>
        <taxon>Actinomycetes</taxon>
        <taxon>Geodermatophilales</taxon>
        <taxon>Geodermatophilaceae</taxon>
        <taxon>Geodermatophilus</taxon>
    </lineage>
</organism>
<dbReference type="GO" id="GO:0009424">
    <property type="term" value="C:bacterial-type flagellum hook"/>
    <property type="evidence" value="ECO:0007669"/>
    <property type="project" value="UniProtKB-UniRule"/>
</dbReference>
<keyword evidence="8" id="KW-0966">Cell projection</keyword>
<keyword evidence="5" id="KW-0964">Secreted</keyword>
<keyword evidence="8" id="KW-0969">Cilium</keyword>
<evidence type="ECO:0000259" key="6">
    <source>
        <dbReference type="Pfam" id="PF02465"/>
    </source>
</evidence>
<dbReference type="GO" id="GO:0009421">
    <property type="term" value="C:bacterial-type flagellum filament cap"/>
    <property type="evidence" value="ECO:0007669"/>
    <property type="project" value="InterPro"/>
</dbReference>
<name>A0A7K3VZP8_9ACTN</name>
<keyword evidence="8" id="KW-0282">Flagellum</keyword>
<reference evidence="8 9" key="1">
    <citation type="submission" date="2020-02" db="EMBL/GenBank/DDBJ databases">
        <title>Geodermatophilus sabuli CPCC 205279 I12A-02694.</title>
        <authorList>
            <person name="Jiang Z."/>
        </authorList>
    </citation>
    <scope>NUCLEOTIDE SEQUENCE [LARGE SCALE GENOMIC DNA]</scope>
    <source>
        <strain evidence="8 9">I12A-02694</strain>
    </source>
</reference>
<keyword evidence="9" id="KW-1185">Reference proteome</keyword>
<dbReference type="EMBL" id="JAAGWF010000008">
    <property type="protein sequence ID" value="NEK57838.1"/>
    <property type="molecule type" value="Genomic_DNA"/>
</dbReference>
<dbReference type="Proteomes" id="UP000470246">
    <property type="component" value="Unassembled WGS sequence"/>
</dbReference>
<dbReference type="GO" id="GO:0071973">
    <property type="term" value="P:bacterial-type flagellum-dependent cell motility"/>
    <property type="evidence" value="ECO:0007669"/>
    <property type="project" value="TreeGrafter"/>
</dbReference>
<proteinExistence type="inferred from homology"/>
<dbReference type="GO" id="GO:0007155">
    <property type="term" value="P:cell adhesion"/>
    <property type="evidence" value="ECO:0007669"/>
    <property type="project" value="InterPro"/>
</dbReference>
<comment type="subunit">
    <text evidence="2 5">Homopentamer.</text>
</comment>
<sequence length="448" mass="45278">MTVDGMISGLDTTSLINSLVQAEGAPQAQLKTRLSTTTASANAYRSINTRFDAVRAAAETLTKPETWAMSRASSSTNTVTASLGSAPQTGSLAFSVEKLASSHAVITNGTPFGSTADNAGFGSSIQVLNKDGSSRGTPIAIGGTGSLADVVTAINGSTDAKLSATAVQVSPGKYQLQVTSKETGAAAEFSLAGQTMGIVTPAGDAQLKVGTGPGAYDVFSATNSFVELMPGATIAVSKADPGVQVTVGVTADPEGVAAKVKSLVDAINSALGGIKTFTAAEGGPAAVLKGDSALMNLSGRVLTAVSDAVGSSGSPAAAGLQLQKDGTVLFDAGKFAEKLKADPALVQKLFTGTPADGGAAAVKGVVQRVHELAKSSTDVTTGTLTLLAQGRDALAKNIQTRIEAWDLRLAQRRDTLTRQFTAMETALSSMKNQSSWLAGQISSLPSYS</sequence>
<dbReference type="InterPro" id="IPR003481">
    <property type="entry name" value="FliD_N"/>
</dbReference>
<feature type="domain" description="Flagellar hook-associated protein 2 C-terminal" evidence="7">
    <location>
        <begin position="203"/>
        <end position="431"/>
    </location>
</feature>
<evidence type="ECO:0000256" key="1">
    <source>
        <dbReference type="ARBA" id="ARBA00009764"/>
    </source>
</evidence>
<dbReference type="RefSeq" id="WP_163481007.1">
    <property type="nucleotide sequence ID" value="NZ_JAAGWF010000008.1"/>
</dbReference>
<dbReference type="GO" id="GO:0005576">
    <property type="term" value="C:extracellular region"/>
    <property type="evidence" value="ECO:0007669"/>
    <property type="project" value="UniProtKB-SubCell"/>
</dbReference>
<dbReference type="AlphaFoldDB" id="A0A7K3VZP8"/>
<gene>
    <name evidence="8" type="primary">fliD</name>
    <name evidence="8" type="ORF">GCU56_08135</name>
</gene>
<evidence type="ECO:0000313" key="9">
    <source>
        <dbReference type="Proteomes" id="UP000470246"/>
    </source>
</evidence>
<comment type="caution">
    <text evidence="8">The sequence shown here is derived from an EMBL/GenBank/DDBJ whole genome shotgun (WGS) entry which is preliminary data.</text>
</comment>
<evidence type="ECO:0000259" key="7">
    <source>
        <dbReference type="Pfam" id="PF07195"/>
    </source>
</evidence>
<evidence type="ECO:0000256" key="5">
    <source>
        <dbReference type="RuleBase" id="RU362066"/>
    </source>
</evidence>
<dbReference type="InterPro" id="IPR040026">
    <property type="entry name" value="FliD"/>
</dbReference>
<evidence type="ECO:0000256" key="3">
    <source>
        <dbReference type="ARBA" id="ARBA00023054"/>
    </source>
</evidence>
<keyword evidence="3" id="KW-0175">Coiled coil</keyword>